<dbReference type="Gramene" id="ERN05634">
    <property type="protein sequence ID" value="ERN05634"/>
    <property type="gene ID" value="AMTR_s00006p00091380"/>
</dbReference>
<accession>W1PD62</accession>
<evidence type="ECO:0000313" key="2">
    <source>
        <dbReference type="Proteomes" id="UP000017836"/>
    </source>
</evidence>
<proteinExistence type="predicted"/>
<dbReference type="Proteomes" id="UP000017836">
    <property type="component" value="Unassembled WGS sequence"/>
</dbReference>
<keyword evidence="2" id="KW-1185">Reference proteome</keyword>
<evidence type="ECO:0000313" key="1">
    <source>
        <dbReference type="EMBL" id="ERN05634.1"/>
    </source>
</evidence>
<protein>
    <submittedName>
        <fullName evidence="1">Uncharacterized protein</fullName>
    </submittedName>
</protein>
<dbReference type="EMBL" id="KI393980">
    <property type="protein sequence ID" value="ERN05634.1"/>
    <property type="molecule type" value="Genomic_DNA"/>
</dbReference>
<organism evidence="1 2">
    <name type="scientific">Amborella trichopoda</name>
    <dbReference type="NCBI Taxonomy" id="13333"/>
    <lineage>
        <taxon>Eukaryota</taxon>
        <taxon>Viridiplantae</taxon>
        <taxon>Streptophyta</taxon>
        <taxon>Embryophyta</taxon>
        <taxon>Tracheophyta</taxon>
        <taxon>Spermatophyta</taxon>
        <taxon>Magnoliopsida</taxon>
        <taxon>Amborellales</taxon>
        <taxon>Amborellaceae</taxon>
        <taxon>Amborella</taxon>
    </lineage>
</organism>
<sequence length="295" mass="32375">MAWQTCLDLSGLRVFALDHPWQKINSSKRDGRVGKRFTPPPFSQVFRLDYYPTDWKELAKPRFLDKDETGMKNLSRRGEIKSFFDNLILIFVGTREGVASGSEEDLPKVQLLWGDVGHAPTELTGPSAARGGSLSIDPVSRNARLGLDSRGRNDCGMTWRTKFILIQFGVSIRRPFLGSRGVLREETPTLGVPPSGLAIAPAPESSVLEVYVGDPSSEPFAVIGESLSIVVGDPVLEIPPLNVIDYLVPAPSPPDAKALLARWMLRTSLQVIKGGPLSHFKERVEATPKWGFGEG</sequence>
<dbReference type="AlphaFoldDB" id="W1PD62"/>
<name>W1PD62_AMBTC</name>
<reference evidence="2" key="1">
    <citation type="journal article" date="2013" name="Science">
        <title>The Amborella genome and the evolution of flowering plants.</title>
        <authorList>
            <consortium name="Amborella Genome Project"/>
        </authorList>
    </citation>
    <scope>NUCLEOTIDE SEQUENCE [LARGE SCALE GENOMIC DNA]</scope>
</reference>
<gene>
    <name evidence="1" type="ORF">AMTR_s00006p00091380</name>
</gene>
<dbReference type="HOGENOM" id="CLU_944413_0_0_1"/>